<evidence type="ECO:0000313" key="4">
    <source>
        <dbReference type="EMBL" id="CAE8722459.1"/>
    </source>
</evidence>
<dbReference type="CDD" id="cd14279">
    <property type="entry name" value="CUE"/>
    <property type="match status" value="1"/>
</dbReference>
<evidence type="ECO:0000313" key="5">
    <source>
        <dbReference type="Proteomes" id="UP000626109"/>
    </source>
</evidence>
<dbReference type="Proteomes" id="UP000626109">
    <property type="component" value="Unassembled WGS sequence"/>
</dbReference>
<dbReference type="InterPro" id="IPR015940">
    <property type="entry name" value="UBA"/>
</dbReference>
<evidence type="ECO:0000256" key="1">
    <source>
        <dbReference type="SAM" id="MobiDB-lite"/>
    </source>
</evidence>
<evidence type="ECO:0000259" key="3">
    <source>
        <dbReference type="PROSITE" id="PS51471"/>
    </source>
</evidence>
<dbReference type="Gene3D" id="2.60.120.590">
    <property type="entry name" value="Alpha-ketoglutarate-dependent dioxygenase AlkB-like"/>
    <property type="match status" value="1"/>
</dbReference>
<sequence>MQSGYSGGCIAPTDATPAAPAAPADRRGRWGHAPCPTSGGEASETAAAALHEASPAVAAAALHEASPAVAPALLPEASSPAVVAARRPVYTLGTWRVSLQVYLWQLSRLEVKLLVDVRGNPRSGREEHLHKGKDFTRALLGVGVRYEYWGDKLGEDSVDTGAGQEEEVAVRRLLKGLLAAAPPGAICLLGHMHEPDKCHRLRLCDLLPADNIEISHLAWEDHSEMKLVSHGEARAAHDSAVLYFCQRKQLEASKRAEERSRGGAAGPAEEVTPGTSMPTCSGEAGSSSSSGSSWRQAKLLQRTARGEEQAVHVAAAAAAAAAAALPALRWEDTSASEWEERLRDGRAYRLLLPWETELLWYPHFLSHGEADSLEATVQEKVTMYHPTYHFQTPSGVTQETVNRKGQAKMCNDSNFSVQYSNQQRRDSDEKEKPKLYAVDRLDTWSRALLRKVEGASESVFNAIWFNHYRDGTVTIQWHTDSDEGLGPNAIIGSISVGATRDFCFKSKRAWHGSRRNSAGGGGGGSQDKIIHLSVPLFHGSLIVMGKNSQTHWLHAVPAMEGIHRDRTNLTFRFYALEGLAVDKQQPLAPDETQQATATDEQPLAQEEKQKATAAGPPPSRHFRLRLVPDAAAWGLSSGQSRSGALRPVLLDPPSDFTMTCGQFVKRLCESVLPEGLGRVRLASPSSDEVGGLLILEEERTLESELRRFHRELPPVVELVLLPPEGYVPPPPKLPVGGGGGISGKSTTVGAWPGLLLGGGQAKVPGAAELLSELSLAIPGPYAPPRREKAEVEFEDGDWIREVLQNLSGITRKSKGKGQLSQHLFHQSSEFAALYVARPKSTVHLVLTPKRMIRHHQATGADAPTVLRLAIYAKFLAGELASAFPGLLFAVGCRGRQGSAQKLHAHLLSMDLAAPGLEDLERRHFQDFTGGPEHFLPLEDLAASLVTAGAPPKPPPATQGALVCHRCGQRFADAMLQLALHLRRCDARPLASQSKQQQQQQQQQIQSVKSLILDEACSASSLQLLEEMGFGACGRQVLEIVLREAQGSVERAVTVLAAQ</sequence>
<feature type="compositionally biased region" description="Low complexity" evidence="1">
    <location>
        <begin position="11"/>
        <end position="23"/>
    </location>
</feature>
<organism evidence="4 5">
    <name type="scientific">Polarella glacialis</name>
    <name type="common">Dinoflagellate</name>
    <dbReference type="NCBI Taxonomy" id="89957"/>
    <lineage>
        <taxon>Eukaryota</taxon>
        <taxon>Sar</taxon>
        <taxon>Alveolata</taxon>
        <taxon>Dinophyceae</taxon>
        <taxon>Suessiales</taxon>
        <taxon>Suessiaceae</taxon>
        <taxon>Polarella</taxon>
    </lineage>
</organism>
<dbReference type="GO" id="GO:0051213">
    <property type="term" value="F:dioxygenase activity"/>
    <property type="evidence" value="ECO:0007669"/>
    <property type="project" value="InterPro"/>
</dbReference>
<comment type="caution">
    <text evidence="4">The sequence shown here is derived from an EMBL/GenBank/DDBJ whole genome shotgun (WGS) entry which is preliminary data.</text>
</comment>
<dbReference type="GO" id="GO:0006307">
    <property type="term" value="P:DNA alkylation repair"/>
    <property type="evidence" value="ECO:0007669"/>
    <property type="project" value="InterPro"/>
</dbReference>
<dbReference type="PROSITE" id="PS50030">
    <property type="entry name" value="UBA"/>
    <property type="match status" value="1"/>
</dbReference>
<gene>
    <name evidence="4" type="ORF">PGLA2088_LOCUS42544</name>
</gene>
<name>A0A813LAD6_POLGL</name>
<dbReference type="InterPro" id="IPR037151">
    <property type="entry name" value="AlkB-like_sf"/>
</dbReference>
<dbReference type="InterPro" id="IPR032854">
    <property type="entry name" value="ALKBH3"/>
</dbReference>
<reference evidence="4" key="1">
    <citation type="submission" date="2021-02" db="EMBL/GenBank/DDBJ databases">
        <authorList>
            <person name="Dougan E. K."/>
            <person name="Rhodes N."/>
            <person name="Thang M."/>
            <person name="Chan C."/>
        </authorList>
    </citation>
    <scope>NUCLEOTIDE SEQUENCE</scope>
</reference>
<feature type="compositionally biased region" description="Low complexity" evidence="1">
    <location>
        <begin position="281"/>
        <end position="293"/>
    </location>
</feature>
<protein>
    <submittedName>
        <fullName evidence="4">Uncharacterized protein</fullName>
    </submittedName>
</protein>
<feature type="region of interest" description="Disordered" evidence="1">
    <location>
        <begin position="1"/>
        <end position="41"/>
    </location>
</feature>
<dbReference type="SUPFAM" id="SSF51197">
    <property type="entry name" value="Clavaminate synthase-like"/>
    <property type="match status" value="1"/>
</dbReference>
<feature type="domain" description="UBA" evidence="2">
    <location>
        <begin position="1011"/>
        <end position="1058"/>
    </location>
</feature>
<accession>A0A813LAD6</accession>
<feature type="domain" description="Fe2OG dioxygenase" evidence="3">
    <location>
        <begin position="455"/>
        <end position="575"/>
    </location>
</feature>
<feature type="region of interest" description="Disordered" evidence="1">
    <location>
        <begin position="584"/>
        <end position="621"/>
    </location>
</feature>
<dbReference type="Gene3D" id="3.30.428.10">
    <property type="entry name" value="HIT-like"/>
    <property type="match status" value="1"/>
</dbReference>
<dbReference type="InterPro" id="IPR027450">
    <property type="entry name" value="AlkB-like"/>
</dbReference>
<dbReference type="EMBL" id="CAJNNW010034376">
    <property type="protein sequence ID" value="CAE8722459.1"/>
    <property type="molecule type" value="Genomic_DNA"/>
</dbReference>
<dbReference type="InterPro" id="IPR036265">
    <property type="entry name" value="HIT-like_sf"/>
</dbReference>
<evidence type="ECO:0000259" key="2">
    <source>
        <dbReference type="PROSITE" id="PS50030"/>
    </source>
</evidence>
<dbReference type="PROSITE" id="PS51471">
    <property type="entry name" value="FE2OG_OXY"/>
    <property type="match status" value="1"/>
</dbReference>
<dbReference type="PANTHER" id="PTHR31212">
    <property type="entry name" value="ALPHA-KETOGLUTARATE-DEPENDENT DIOXYGENASE ALKB HOMOLOG 3"/>
    <property type="match status" value="1"/>
</dbReference>
<dbReference type="AlphaFoldDB" id="A0A813LAD6"/>
<feature type="region of interest" description="Disordered" evidence="1">
    <location>
        <begin position="254"/>
        <end position="301"/>
    </location>
</feature>
<proteinExistence type="predicted"/>
<dbReference type="InterPro" id="IPR005123">
    <property type="entry name" value="Oxoglu/Fe-dep_dioxygenase_dom"/>
</dbReference>
<dbReference type="PANTHER" id="PTHR31212:SF4">
    <property type="entry name" value="ALPHA-KETOGLUTARATE-DEPENDENT DIOXYGENASE ALKB HOMOLOG 3"/>
    <property type="match status" value="1"/>
</dbReference>
<dbReference type="Pfam" id="PF13532">
    <property type="entry name" value="2OG-FeII_Oxy_2"/>
    <property type="match status" value="1"/>
</dbReference>